<dbReference type="Pfam" id="PF12697">
    <property type="entry name" value="Abhydrolase_6"/>
    <property type="match status" value="1"/>
</dbReference>
<accession>A0A6S6VU88</accession>
<keyword evidence="3" id="KW-0843">Virulence</keyword>
<dbReference type="Proteomes" id="UP000472372">
    <property type="component" value="Chromosome 1"/>
</dbReference>
<dbReference type="PANTHER" id="PTHR43798">
    <property type="entry name" value="MONOACYLGLYCEROL LIPASE"/>
    <property type="match status" value="1"/>
</dbReference>
<dbReference type="GO" id="GO:0016020">
    <property type="term" value="C:membrane"/>
    <property type="evidence" value="ECO:0007669"/>
    <property type="project" value="TreeGrafter"/>
</dbReference>
<dbReference type="EMBL" id="HG992977">
    <property type="protein sequence ID" value="CAE6995731.1"/>
    <property type="molecule type" value="Genomic_DNA"/>
</dbReference>
<sequence>MPSFTLSSAHGLTSIISTSPSSPSSPNPPTILLLHDISASAKSFHPLLDTPTLTQTTRLITFCLPGHGSSSNAPDPQNTYRPRGYADLAIHVLQHLRVTEVVVLGWGLGGMVGVEMVELLSRGEKEIGNDEEKKDEKGESGAIDIKIRGLMLVGSAPALGREQVNEAFRFQDSNGDGLGVAGLGVWTEEQVAEWARYCVAGGKEESVQGFMLEDARRADGRARMVLAGSLLGTEGLEQPQPQEQGKGPVGVDQRKVVEEMDSLVAVVIGSQDPYVNLEFLEEIKWRRLWKGQCIKLDGLGHAPFWEDQERFEKVLGEFMEDCWGK</sequence>
<protein>
    <submittedName>
        <fullName evidence="5">Valacyclovir hydrolase</fullName>
    </submittedName>
</protein>
<dbReference type="AlphaFoldDB" id="A0A6S6VU88"/>
<dbReference type="InterPro" id="IPR000073">
    <property type="entry name" value="AB_hydrolase_1"/>
</dbReference>
<evidence type="ECO:0000313" key="5">
    <source>
        <dbReference type="EMBL" id="CAE6995731.1"/>
    </source>
</evidence>
<evidence type="ECO:0000256" key="3">
    <source>
        <dbReference type="ARBA" id="ARBA00023026"/>
    </source>
</evidence>
<dbReference type="GO" id="GO:0005777">
    <property type="term" value="C:peroxisome"/>
    <property type="evidence" value="ECO:0007669"/>
    <property type="project" value="UniProtKB-SubCell"/>
</dbReference>
<evidence type="ECO:0000256" key="1">
    <source>
        <dbReference type="ARBA" id="ARBA00004275"/>
    </source>
</evidence>
<dbReference type="GO" id="GO:0016787">
    <property type="term" value="F:hydrolase activity"/>
    <property type="evidence" value="ECO:0007669"/>
    <property type="project" value="UniProtKB-KW"/>
</dbReference>
<dbReference type="InterPro" id="IPR029058">
    <property type="entry name" value="AB_hydrolase_fold"/>
</dbReference>
<evidence type="ECO:0000313" key="6">
    <source>
        <dbReference type="Proteomes" id="UP000472372"/>
    </source>
</evidence>
<evidence type="ECO:0000256" key="4">
    <source>
        <dbReference type="ARBA" id="ARBA00023140"/>
    </source>
</evidence>
<dbReference type="InterPro" id="IPR050266">
    <property type="entry name" value="AB_hydrolase_sf"/>
</dbReference>
<comment type="subcellular location">
    <subcellularLocation>
        <location evidence="1">Peroxisome</location>
    </subcellularLocation>
</comment>
<reference evidence="5" key="1">
    <citation type="submission" date="2021-02" db="EMBL/GenBank/DDBJ databases">
        <authorList>
            <person name="Syme A R."/>
            <person name="Syme A R."/>
            <person name="Moolhuijzen P."/>
        </authorList>
    </citation>
    <scope>NUCLEOTIDE SEQUENCE</scope>
    <source>
        <strain evidence="5">W1-1</strain>
    </source>
</reference>
<organism evidence="5 6">
    <name type="scientific">Pyrenophora teres f. teres</name>
    <dbReference type="NCBI Taxonomy" id="97479"/>
    <lineage>
        <taxon>Eukaryota</taxon>
        <taxon>Fungi</taxon>
        <taxon>Dikarya</taxon>
        <taxon>Ascomycota</taxon>
        <taxon>Pezizomycotina</taxon>
        <taxon>Dothideomycetes</taxon>
        <taxon>Pleosporomycetidae</taxon>
        <taxon>Pleosporales</taxon>
        <taxon>Pleosporineae</taxon>
        <taxon>Pleosporaceae</taxon>
        <taxon>Pyrenophora</taxon>
    </lineage>
</organism>
<gene>
    <name evidence="5" type="ORF">PTTW11_00174</name>
</gene>
<proteinExistence type="inferred from homology"/>
<dbReference type="Gene3D" id="3.40.50.1820">
    <property type="entry name" value="alpha/beta hydrolase"/>
    <property type="match status" value="1"/>
</dbReference>
<name>A0A6S6VU88_9PLEO</name>
<keyword evidence="5" id="KW-0378">Hydrolase</keyword>
<comment type="similarity">
    <text evidence="2">Belongs to the AB hydrolase superfamily. AKT2 hydrolase family.</text>
</comment>
<keyword evidence="4" id="KW-0576">Peroxisome</keyword>
<dbReference type="SUPFAM" id="SSF53474">
    <property type="entry name" value="alpha/beta-Hydrolases"/>
    <property type="match status" value="1"/>
</dbReference>
<evidence type="ECO:0000256" key="2">
    <source>
        <dbReference type="ARBA" id="ARBA00005668"/>
    </source>
</evidence>
<dbReference type="PANTHER" id="PTHR43798:SF33">
    <property type="entry name" value="HYDROLASE, PUTATIVE (AFU_ORTHOLOGUE AFUA_2G14860)-RELATED"/>
    <property type="match status" value="1"/>
</dbReference>